<protein>
    <submittedName>
        <fullName evidence="2">Uncharacterized protein</fullName>
    </submittedName>
</protein>
<name>A0ABR4IG28_9EURO</name>
<gene>
    <name evidence="2" type="ORF">BDW59DRAFT_160865</name>
</gene>
<feature type="compositionally biased region" description="Polar residues" evidence="1">
    <location>
        <begin position="189"/>
        <end position="212"/>
    </location>
</feature>
<evidence type="ECO:0000313" key="3">
    <source>
        <dbReference type="Proteomes" id="UP001610335"/>
    </source>
</evidence>
<accession>A0ABR4IG28</accession>
<dbReference type="EMBL" id="JBFXLS010000029">
    <property type="protein sequence ID" value="KAL2826674.1"/>
    <property type="molecule type" value="Genomic_DNA"/>
</dbReference>
<reference evidence="2 3" key="1">
    <citation type="submission" date="2024-07" db="EMBL/GenBank/DDBJ databases">
        <title>Section-level genome sequencing and comparative genomics of Aspergillus sections Usti and Cavernicolus.</title>
        <authorList>
            <consortium name="Lawrence Berkeley National Laboratory"/>
            <person name="Nybo J.L."/>
            <person name="Vesth T.C."/>
            <person name="Theobald S."/>
            <person name="Frisvad J.C."/>
            <person name="Larsen T.O."/>
            <person name="Kjaerboelling I."/>
            <person name="Rothschild-Mancinelli K."/>
            <person name="Lyhne E.K."/>
            <person name="Kogle M.E."/>
            <person name="Barry K."/>
            <person name="Clum A."/>
            <person name="Na H."/>
            <person name="Ledsgaard L."/>
            <person name="Lin J."/>
            <person name="Lipzen A."/>
            <person name="Kuo A."/>
            <person name="Riley R."/>
            <person name="Mondo S."/>
            <person name="LaButti K."/>
            <person name="Haridas S."/>
            <person name="Pangalinan J."/>
            <person name="Salamov A.A."/>
            <person name="Simmons B.A."/>
            <person name="Magnuson J.K."/>
            <person name="Chen J."/>
            <person name="Drula E."/>
            <person name="Henrissat B."/>
            <person name="Wiebenga A."/>
            <person name="Lubbers R.J."/>
            <person name="Gomes A.C."/>
            <person name="Makela M.R."/>
            <person name="Stajich J."/>
            <person name="Grigoriev I.V."/>
            <person name="Mortensen U.H."/>
            <person name="De vries R.P."/>
            <person name="Baker S.E."/>
            <person name="Andersen M.R."/>
        </authorList>
    </citation>
    <scope>NUCLEOTIDE SEQUENCE [LARGE SCALE GENOMIC DNA]</scope>
    <source>
        <strain evidence="2 3">CBS 600.67</strain>
    </source>
</reference>
<evidence type="ECO:0000256" key="1">
    <source>
        <dbReference type="SAM" id="MobiDB-lite"/>
    </source>
</evidence>
<organism evidence="2 3">
    <name type="scientific">Aspergillus cavernicola</name>
    <dbReference type="NCBI Taxonomy" id="176166"/>
    <lineage>
        <taxon>Eukaryota</taxon>
        <taxon>Fungi</taxon>
        <taxon>Dikarya</taxon>
        <taxon>Ascomycota</taxon>
        <taxon>Pezizomycotina</taxon>
        <taxon>Eurotiomycetes</taxon>
        <taxon>Eurotiomycetidae</taxon>
        <taxon>Eurotiales</taxon>
        <taxon>Aspergillaceae</taxon>
        <taxon>Aspergillus</taxon>
        <taxon>Aspergillus subgen. Nidulantes</taxon>
    </lineage>
</organism>
<keyword evidence="3" id="KW-1185">Reference proteome</keyword>
<feature type="region of interest" description="Disordered" evidence="1">
    <location>
        <begin position="169"/>
        <end position="212"/>
    </location>
</feature>
<dbReference type="Proteomes" id="UP001610335">
    <property type="component" value="Unassembled WGS sequence"/>
</dbReference>
<sequence length="212" mass="23802">MEVVNQEVLNAIEGHDSIRIIADVPTDRLNSGSDPLAAATELMTPFITQWAVKHHTRLLVLDLYPRHGYIVTDINNHRYDFDTAHTQLFAIPIYILRLSRKGKWSFWRRPVSDIQIAKQIADLHRCNGWIPTPYFTDHINGPVYMSARTPPDLSVGTAIRRNASTPLSSVLRSAREADVAPDAPVEPAQSSNSDGMNMQHGCSLQETNLSRH</sequence>
<evidence type="ECO:0000313" key="2">
    <source>
        <dbReference type="EMBL" id="KAL2826674.1"/>
    </source>
</evidence>
<proteinExistence type="predicted"/>
<comment type="caution">
    <text evidence="2">The sequence shown here is derived from an EMBL/GenBank/DDBJ whole genome shotgun (WGS) entry which is preliminary data.</text>
</comment>